<reference evidence="1" key="1">
    <citation type="submission" date="2021-05" db="EMBL/GenBank/DDBJ databases">
        <authorList>
            <person name="Alioto T."/>
            <person name="Alioto T."/>
            <person name="Gomez Garrido J."/>
        </authorList>
    </citation>
    <scope>NUCLEOTIDE SEQUENCE</scope>
</reference>
<sequence>MRAQFGFYRLEEGENSTVEENHFSRTMNARSGAGDVPVRTIPRIYATIETRSVTNVTRRVTSLERATRCPRNIDLSDSSLRKGSFLSHPSCGRSLPLLTITT</sequence>
<evidence type="ECO:0000313" key="1">
    <source>
        <dbReference type="EMBL" id="CAG6456340.1"/>
    </source>
</evidence>
<dbReference type="AlphaFoldDB" id="A0A8D8AIQ2"/>
<protein>
    <submittedName>
        <fullName evidence="1">(northern house mosquito) hypothetical protein</fullName>
    </submittedName>
</protein>
<proteinExistence type="predicted"/>
<organism evidence="1">
    <name type="scientific">Culex pipiens</name>
    <name type="common">House mosquito</name>
    <dbReference type="NCBI Taxonomy" id="7175"/>
    <lineage>
        <taxon>Eukaryota</taxon>
        <taxon>Metazoa</taxon>
        <taxon>Ecdysozoa</taxon>
        <taxon>Arthropoda</taxon>
        <taxon>Hexapoda</taxon>
        <taxon>Insecta</taxon>
        <taxon>Pterygota</taxon>
        <taxon>Neoptera</taxon>
        <taxon>Endopterygota</taxon>
        <taxon>Diptera</taxon>
        <taxon>Nematocera</taxon>
        <taxon>Culicoidea</taxon>
        <taxon>Culicidae</taxon>
        <taxon>Culicinae</taxon>
        <taxon>Culicini</taxon>
        <taxon>Culex</taxon>
        <taxon>Culex</taxon>
    </lineage>
</organism>
<name>A0A8D8AIQ2_CULPI</name>
<accession>A0A8D8AIQ2</accession>
<dbReference type="EMBL" id="HBUE01030708">
    <property type="protein sequence ID" value="CAG6456340.1"/>
    <property type="molecule type" value="Transcribed_RNA"/>
</dbReference>